<evidence type="ECO:0000256" key="2">
    <source>
        <dbReference type="ARBA" id="ARBA00022448"/>
    </source>
</evidence>
<evidence type="ECO:0000256" key="4">
    <source>
        <dbReference type="ARBA" id="ARBA00022692"/>
    </source>
</evidence>
<feature type="domain" description="Secretin/TonB short N-terminal" evidence="10">
    <location>
        <begin position="72"/>
        <end position="122"/>
    </location>
</feature>
<dbReference type="OrthoDB" id="9768177at2"/>
<evidence type="ECO:0000256" key="9">
    <source>
        <dbReference type="SAM" id="Phobius"/>
    </source>
</evidence>
<dbReference type="Pfam" id="PF07660">
    <property type="entry name" value="STN"/>
    <property type="match status" value="1"/>
</dbReference>
<evidence type="ECO:0000259" key="10">
    <source>
        <dbReference type="SMART" id="SM00965"/>
    </source>
</evidence>
<keyword evidence="3 7" id="KW-1134">Transmembrane beta strand</keyword>
<dbReference type="InterPro" id="IPR037066">
    <property type="entry name" value="Plug_dom_sf"/>
</dbReference>
<dbReference type="NCBIfam" id="TIGR04057">
    <property type="entry name" value="SusC_RagA_signa"/>
    <property type="match status" value="1"/>
</dbReference>
<evidence type="ECO:0000256" key="1">
    <source>
        <dbReference type="ARBA" id="ARBA00004571"/>
    </source>
</evidence>
<keyword evidence="9" id="KW-1133">Transmembrane helix</keyword>
<sequence>MKKYTISINYLDSKPPTKDLHHIKKVLTNSLFTIILCLISTFSFAQNTKVTLNKQNTRLETVMNEIEKQTGLLFMYGKEVNTNQQVSIAVKDQSLTQVLDLLFKGKSIDYTLKGKHITLSPKKNTSTGNQPQKPPVSTKKRITGKVIDVSGKPVPNANILEVGTTNRSFTNEYGNFTISVAKNASIKVSYIGFVDQTLPVADGDEYDITLLEDSKALNELVVTGYQTVNKRDVTGSIATVKMADIYMPNFASIDKMLQGVVPGMIVNNSSSRVGSSPSIQIRGTSTLLGDASPLWVVDGIIQEDPIKINAATAMSDDMKNIIGNQVSWLNPQDIETITVLKDASATAIYGSKASNGVILVTTKQAKGQNIMSVNYTGSLTINSKPNYGQFNLMNSQERIQFSDEVFASGTPYLSIPFNDYYSYEGVKRLYIEGFISADEFAKKRSFLETVNTNWFDLLTRTGIDQNHNLSFSGGNERINFTSSLGYSRQQGQEIGNDFERLSGRVGVGFQLSPKLKLNVSIIGAYNEIYGFGTGVNPIEFATKTSRAIPAFDEFGNPVSFQRTNGYSYNKLQQSLSYNIINERDNSNSLTQNSRIAASADLKYTILPWLSYNFIGGYNYSSNFMSSTMAENTYYIGNRYRGYDYGTALPNSEYFNAAQLPFGGEYFNNDALQSSYNLQNLFRMSWTLKSKNRLNVLVGHELRSGTSISTANTVWGYSKERGEAIVAPTLPVNLIPTSGTTLAYPGFGILNNIYNGRWSRFNQTNNFMSVFATAAYSIANKYVINSSVRNDFSNRFGQDINKRLDPTYSLGVSWRVSEEKFIKNNIPQITQFNIRATYGIQGNALTNESPELMLNKQGLKPLFNQYFSTINRISNPNLSWERTTNWNFGADLLLFGKINFVADYYSRRSNAVLVQQIPYEFGIVTTSMNGGIIKNRGLEATVSFSPINTQTTGFSVSFNASKNWNTTGPSIGVSTLGNYLNGRAGGILKEGYPVNSFWSYSFAGLNPTNGNAQFNLLDADPAAARIDPSIFLVNSGESIPSITSGLNMNFRYKSFSLGTGFAMILGGKTRLDNPYANFSAGLKLPPAEFNVNKNLINRWKKPGDELTTNIPSINPTTTVLTPLPNGSSGYLTDFWALSDAMVVDASFLRFRNLDLTYRFKNKALERLKMKNLALTGSANNLFVIASKRFNGMDPELKNSVMPKSFTIAISCGL</sequence>
<feature type="transmembrane region" description="Helical" evidence="9">
    <location>
        <begin position="26"/>
        <end position="45"/>
    </location>
</feature>
<keyword evidence="4 7" id="KW-0812">Transmembrane</keyword>
<dbReference type="InterPro" id="IPR008969">
    <property type="entry name" value="CarboxyPept-like_regulatory"/>
</dbReference>
<dbReference type="Pfam" id="PF07715">
    <property type="entry name" value="Plug"/>
    <property type="match status" value="1"/>
</dbReference>
<dbReference type="Gene3D" id="2.170.130.10">
    <property type="entry name" value="TonB-dependent receptor, plug domain"/>
    <property type="match status" value="1"/>
</dbReference>
<keyword evidence="6 7" id="KW-0998">Cell outer membrane</keyword>
<comment type="similarity">
    <text evidence="7">Belongs to the TonB-dependent receptor family.</text>
</comment>
<feature type="region of interest" description="Disordered" evidence="8">
    <location>
        <begin position="119"/>
        <end position="140"/>
    </location>
</feature>
<dbReference type="InterPro" id="IPR023997">
    <property type="entry name" value="TonB-dep_OMP_SusC/RagA_CS"/>
</dbReference>
<dbReference type="AlphaFoldDB" id="A0A4V6WMW1"/>
<dbReference type="SMART" id="SM00965">
    <property type="entry name" value="STN"/>
    <property type="match status" value="1"/>
</dbReference>
<dbReference type="Pfam" id="PF13715">
    <property type="entry name" value="CarbopepD_reg_2"/>
    <property type="match status" value="1"/>
</dbReference>
<gene>
    <name evidence="11" type="ORF">FA045_16710</name>
</gene>
<evidence type="ECO:0000313" key="12">
    <source>
        <dbReference type="Proteomes" id="UP000310477"/>
    </source>
</evidence>
<dbReference type="Gene3D" id="2.60.40.1120">
    <property type="entry name" value="Carboxypeptidase-like, regulatory domain"/>
    <property type="match status" value="1"/>
</dbReference>
<name>A0A4V6WMW1_9SPHI</name>
<dbReference type="SUPFAM" id="SSF49464">
    <property type="entry name" value="Carboxypeptidase regulatory domain-like"/>
    <property type="match status" value="1"/>
</dbReference>
<evidence type="ECO:0000256" key="6">
    <source>
        <dbReference type="ARBA" id="ARBA00023237"/>
    </source>
</evidence>
<comment type="caution">
    <text evidence="11">The sequence shown here is derived from an EMBL/GenBank/DDBJ whole genome shotgun (WGS) entry which is preliminary data.</text>
</comment>
<dbReference type="RefSeq" id="WP_136878234.1">
    <property type="nucleotide sequence ID" value="NZ_SWBO01000013.1"/>
</dbReference>
<evidence type="ECO:0000256" key="3">
    <source>
        <dbReference type="ARBA" id="ARBA00022452"/>
    </source>
</evidence>
<evidence type="ECO:0000313" key="11">
    <source>
        <dbReference type="EMBL" id="TKB97200.1"/>
    </source>
</evidence>
<dbReference type="Proteomes" id="UP000310477">
    <property type="component" value="Unassembled WGS sequence"/>
</dbReference>
<reference evidence="11 12" key="1">
    <citation type="submission" date="2019-04" db="EMBL/GenBank/DDBJ databases">
        <title>Pedobacter sp. AR-2-6 sp. nov., isolated from Arctic soil.</title>
        <authorList>
            <person name="Dahal R.H."/>
            <person name="Kim D.-U."/>
        </authorList>
    </citation>
    <scope>NUCLEOTIDE SEQUENCE [LARGE SCALE GENOMIC DNA]</scope>
    <source>
        <strain evidence="11 12">AR-2-6</strain>
    </source>
</reference>
<dbReference type="GO" id="GO:0009279">
    <property type="term" value="C:cell outer membrane"/>
    <property type="evidence" value="ECO:0007669"/>
    <property type="project" value="UniProtKB-SubCell"/>
</dbReference>
<evidence type="ECO:0000256" key="7">
    <source>
        <dbReference type="PROSITE-ProRule" id="PRU01360"/>
    </source>
</evidence>
<dbReference type="InterPro" id="IPR011662">
    <property type="entry name" value="Secretin/TonB_short_N"/>
</dbReference>
<dbReference type="EMBL" id="SWBO01000013">
    <property type="protein sequence ID" value="TKB97200.1"/>
    <property type="molecule type" value="Genomic_DNA"/>
</dbReference>
<comment type="subcellular location">
    <subcellularLocation>
        <location evidence="1 7">Cell outer membrane</location>
        <topology evidence="1 7">Multi-pass membrane protein</topology>
    </subcellularLocation>
</comment>
<evidence type="ECO:0000256" key="8">
    <source>
        <dbReference type="SAM" id="MobiDB-lite"/>
    </source>
</evidence>
<protein>
    <submittedName>
        <fullName evidence="11">SusC/RagA family TonB-linked outer membrane protein</fullName>
    </submittedName>
</protein>
<keyword evidence="12" id="KW-1185">Reference proteome</keyword>
<accession>A0A4V6WMW1</accession>
<dbReference type="InterPro" id="IPR012910">
    <property type="entry name" value="Plug_dom"/>
</dbReference>
<keyword evidence="5 7" id="KW-0472">Membrane</keyword>
<proteinExistence type="inferred from homology"/>
<dbReference type="InterPro" id="IPR023996">
    <property type="entry name" value="TonB-dep_OMP_SusC/RagA"/>
</dbReference>
<dbReference type="InterPro" id="IPR036942">
    <property type="entry name" value="Beta-barrel_TonB_sf"/>
</dbReference>
<dbReference type="SUPFAM" id="SSF56935">
    <property type="entry name" value="Porins"/>
    <property type="match status" value="1"/>
</dbReference>
<evidence type="ECO:0000256" key="5">
    <source>
        <dbReference type="ARBA" id="ARBA00023136"/>
    </source>
</evidence>
<feature type="compositionally biased region" description="Polar residues" evidence="8">
    <location>
        <begin position="121"/>
        <end position="131"/>
    </location>
</feature>
<organism evidence="11 12">
    <name type="scientific">Pedobacter cryotolerans</name>
    <dbReference type="NCBI Taxonomy" id="2571270"/>
    <lineage>
        <taxon>Bacteria</taxon>
        <taxon>Pseudomonadati</taxon>
        <taxon>Bacteroidota</taxon>
        <taxon>Sphingobacteriia</taxon>
        <taxon>Sphingobacteriales</taxon>
        <taxon>Sphingobacteriaceae</taxon>
        <taxon>Pedobacter</taxon>
    </lineage>
</organism>
<dbReference type="InterPro" id="IPR039426">
    <property type="entry name" value="TonB-dep_rcpt-like"/>
</dbReference>
<keyword evidence="2 7" id="KW-0813">Transport</keyword>
<dbReference type="Gene3D" id="2.40.170.20">
    <property type="entry name" value="TonB-dependent receptor, beta-barrel domain"/>
    <property type="match status" value="1"/>
</dbReference>
<dbReference type="NCBIfam" id="TIGR04056">
    <property type="entry name" value="OMP_RagA_SusC"/>
    <property type="match status" value="1"/>
</dbReference>
<dbReference type="PROSITE" id="PS52016">
    <property type="entry name" value="TONB_DEPENDENT_REC_3"/>
    <property type="match status" value="1"/>
</dbReference>
<dbReference type="Gene3D" id="3.55.50.30">
    <property type="match status" value="1"/>
</dbReference>